<accession>A0ABQ3EPG6</accession>
<keyword evidence="2" id="KW-1185">Reference proteome</keyword>
<dbReference type="Proteomes" id="UP000637980">
    <property type="component" value="Unassembled WGS sequence"/>
</dbReference>
<reference evidence="2" key="1">
    <citation type="journal article" date="2019" name="Int. J. Syst. Evol. Microbiol.">
        <title>The Global Catalogue of Microorganisms (GCM) 10K type strain sequencing project: providing services to taxonomists for standard genome sequencing and annotation.</title>
        <authorList>
            <consortium name="The Broad Institute Genomics Platform"/>
            <consortium name="The Broad Institute Genome Sequencing Center for Infectious Disease"/>
            <person name="Wu L."/>
            <person name="Ma J."/>
        </authorList>
    </citation>
    <scope>NUCLEOTIDE SEQUENCE [LARGE SCALE GENOMIC DNA]</scope>
    <source>
        <strain evidence="2">KCTC 12861</strain>
    </source>
</reference>
<protein>
    <submittedName>
        <fullName evidence="1">Uncharacterized protein</fullName>
    </submittedName>
</protein>
<organism evidence="1 2">
    <name type="scientific">Pseudovibrio japonicus</name>
    <dbReference type="NCBI Taxonomy" id="366534"/>
    <lineage>
        <taxon>Bacteria</taxon>
        <taxon>Pseudomonadati</taxon>
        <taxon>Pseudomonadota</taxon>
        <taxon>Alphaproteobacteria</taxon>
        <taxon>Hyphomicrobiales</taxon>
        <taxon>Stappiaceae</taxon>
        <taxon>Pseudovibrio</taxon>
    </lineage>
</organism>
<evidence type="ECO:0000313" key="1">
    <source>
        <dbReference type="EMBL" id="GHB49750.1"/>
    </source>
</evidence>
<name>A0ABQ3EPG6_9HYPH</name>
<proteinExistence type="predicted"/>
<evidence type="ECO:0000313" key="2">
    <source>
        <dbReference type="Proteomes" id="UP000637980"/>
    </source>
</evidence>
<comment type="caution">
    <text evidence="1">The sequence shown here is derived from an EMBL/GenBank/DDBJ whole genome shotgun (WGS) entry which is preliminary data.</text>
</comment>
<gene>
    <name evidence="1" type="ORF">GCM10007094_43820</name>
</gene>
<sequence>MAYLYSGKGSGDIGLDHMVDFCSNYMKEVYDRIAVNQVFSIKDADLNIFIAKNIGPVSKPHVVIKVAIVVFLVVRKGNWV</sequence>
<dbReference type="EMBL" id="BMXE01000012">
    <property type="protein sequence ID" value="GHB49750.1"/>
    <property type="molecule type" value="Genomic_DNA"/>
</dbReference>